<feature type="region of interest" description="Disordered" evidence="11">
    <location>
        <begin position="279"/>
        <end position="298"/>
    </location>
</feature>
<comment type="pathway">
    <text evidence="1">Carbohydrate degradation; glycolysis; D-glyceraldehyde 3-phosphate and glycerone phosphate from D-glucose: step 1/4.</text>
</comment>
<evidence type="ECO:0000256" key="5">
    <source>
        <dbReference type="ARBA" id="ARBA00022741"/>
    </source>
</evidence>
<comment type="similarity">
    <text evidence="3 10">Belongs to the hexokinase family.</text>
</comment>
<keyword evidence="15" id="KW-1185">Reference proteome</keyword>
<dbReference type="GO" id="GO:0005739">
    <property type="term" value="C:mitochondrion"/>
    <property type="evidence" value="ECO:0007669"/>
    <property type="project" value="TreeGrafter"/>
</dbReference>
<evidence type="ECO:0000313" key="15">
    <source>
        <dbReference type="Proteomes" id="UP001187415"/>
    </source>
</evidence>
<dbReference type="InterPro" id="IPR022673">
    <property type="entry name" value="Hexokinase_C"/>
</dbReference>
<feature type="domain" description="Hexokinase C-terminal" evidence="13">
    <location>
        <begin position="255"/>
        <end position="282"/>
    </location>
</feature>
<evidence type="ECO:0000313" key="14">
    <source>
        <dbReference type="EMBL" id="KAK2854161.1"/>
    </source>
</evidence>
<keyword evidence="6 10" id="KW-0418">Kinase</keyword>
<dbReference type="Gene3D" id="3.30.420.40">
    <property type="match status" value="1"/>
</dbReference>
<evidence type="ECO:0000256" key="9">
    <source>
        <dbReference type="ARBA" id="ARBA00048160"/>
    </source>
</evidence>
<dbReference type="FunFam" id="3.30.420.40:FF:000015">
    <property type="entry name" value="Hexokinase 1"/>
    <property type="match status" value="1"/>
</dbReference>
<keyword evidence="10" id="KW-0324">Glycolysis</keyword>
<dbReference type="InterPro" id="IPR001312">
    <property type="entry name" value="Hexokinase"/>
</dbReference>
<dbReference type="GO" id="GO:0005829">
    <property type="term" value="C:cytosol"/>
    <property type="evidence" value="ECO:0007669"/>
    <property type="project" value="TreeGrafter"/>
</dbReference>
<dbReference type="Proteomes" id="UP001187415">
    <property type="component" value="Unassembled WGS sequence"/>
</dbReference>
<comment type="pathway">
    <text evidence="2">Carbohydrate metabolism; hexose metabolism.</text>
</comment>
<dbReference type="InterPro" id="IPR022672">
    <property type="entry name" value="Hexokinase_N"/>
</dbReference>
<comment type="catalytic activity">
    <reaction evidence="8">
        <text>a D-hexose + ATP = a D-hexose 6-phosphate + ADP + H(+)</text>
        <dbReference type="Rhea" id="RHEA:22740"/>
        <dbReference type="ChEBI" id="CHEBI:4194"/>
        <dbReference type="ChEBI" id="CHEBI:15378"/>
        <dbReference type="ChEBI" id="CHEBI:30616"/>
        <dbReference type="ChEBI" id="CHEBI:229467"/>
        <dbReference type="ChEBI" id="CHEBI:456216"/>
        <dbReference type="EC" id="2.7.1.1"/>
    </reaction>
    <physiologicalReaction direction="left-to-right" evidence="8">
        <dbReference type="Rhea" id="RHEA:22741"/>
    </physiologicalReaction>
</comment>
<evidence type="ECO:0000259" key="13">
    <source>
        <dbReference type="Pfam" id="PF03727"/>
    </source>
</evidence>
<dbReference type="PROSITE" id="PS51748">
    <property type="entry name" value="HEXOKINASE_2"/>
    <property type="match status" value="1"/>
</dbReference>
<evidence type="ECO:0000256" key="10">
    <source>
        <dbReference type="RuleBase" id="RU362007"/>
    </source>
</evidence>
<dbReference type="GO" id="GO:0004340">
    <property type="term" value="F:glucokinase activity"/>
    <property type="evidence" value="ECO:0007669"/>
    <property type="project" value="TreeGrafter"/>
</dbReference>
<dbReference type="EMBL" id="JAUPFM010000004">
    <property type="protein sequence ID" value="KAK2854161.1"/>
    <property type="molecule type" value="Genomic_DNA"/>
</dbReference>
<dbReference type="GO" id="GO:0006006">
    <property type="term" value="P:glucose metabolic process"/>
    <property type="evidence" value="ECO:0007669"/>
    <property type="project" value="TreeGrafter"/>
</dbReference>
<evidence type="ECO:0000256" key="2">
    <source>
        <dbReference type="ARBA" id="ARBA00005028"/>
    </source>
</evidence>
<evidence type="ECO:0000256" key="1">
    <source>
        <dbReference type="ARBA" id="ARBA00004888"/>
    </source>
</evidence>
<keyword evidence="5 10" id="KW-0547">Nucleotide-binding</keyword>
<dbReference type="PRINTS" id="PR00475">
    <property type="entry name" value="HEXOKINASE"/>
</dbReference>
<evidence type="ECO:0000256" key="8">
    <source>
        <dbReference type="ARBA" id="ARBA00044613"/>
    </source>
</evidence>
<dbReference type="Pfam" id="PF03727">
    <property type="entry name" value="Hexokinase_2"/>
    <property type="match status" value="1"/>
</dbReference>
<dbReference type="InterPro" id="IPR043129">
    <property type="entry name" value="ATPase_NBD"/>
</dbReference>
<dbReference type="GO" id="GO:0006096">
    <property type="term" value="P:glycolytic process"/>
    <property type="evidence" value="ECO:0007669"/>
    <property type="project" value="UniProtKB-KW"/>
</dbReference>
<evidence type="ECO:0000256" key="4">
    <source>
        <dbReference type="ARBA" id="ARBA00022679"/>
    </source>
</evidence>
<proteinExistence type="inferred from homology"/>
<dbReference type="GO" id="GO:0005524">
    <property type="term" value="F:ATP binding"/>
    <property type="evidence" value="ECO:0007669"/>
    <property type="project" value="UniProtKB-UniRule"/>
</dbReference>
<protein>
    <recommendedName>
        <fullName evidence="10">Phosphotransferase</fullName>
        <ecNumber evidence="10">2.7.1.-</ecNumber>
    </recommendedName>
</protein>
<sequence length="298" mass="33540">MYKTHPQYPKRLHKVVRRLLPECSVRFVLSDSGSSKGAAVVTAVAQRLSSQRRQVDETLSSFRLSQKQLQLVKTRMRAGLEAGLKTKGPSAVKMLPSFVCRTPDGTERGKYLALDLGGTNFRALLVKFKRLQKTVRLYHKIYTVPLEIMQGTGEDLFDYLAECVSDFLDYMGIKHAHLPAGFTFSFPCEQTSIDRGTLVSWTKGFKATDCEGHDVVDMLREAIKRRNEFDLDIVAVVNDTVGTMMSCAYDDPRCEIGLIAGTGSNVCYMEELRNIEKLEQTGGKLQQEDGTPEERRIR</sequence>
<feature type="domain" description="Hexokinase N-terminal" evidence="12">
    <location>
        <begin position="55"/>
        <end position="249"/>
    </location>
</feature>
<dbReference type="Gene3D" id="3.40.367.20">
    <property type="match status" value="2"/>
</dbReference>
<dbReference type="SUPFAM" id="SSF53067">
    <property type="entry name" value="Actin-like ATPase domain"/>
    <property type="match status" value="3"/>
</dbReference>
<keyword evidence="4 10" id="KW-0808">Transferase</keyword>
<reference evidence="14" key="1">
    <citation type="submission" date="2023-07" db="EMBL/GenBank/DDBJ databases">
        <title>Chromosome-level Genome Assembly of Striped Snakehead (Channa striata).</title>
        <authorList>
            <person name="Liu H."/>
        </authorList>
    </citation>
    <scope>NUCLEOTIDE SEQUENCE</scope>
    <source>
        <strain evidence="14">Gz</strain>
        <tissue evidence="14">Muscle</tissue>
    </source>
</reference>
<dbReference type="Pfam" id="PF00349">
    <property type="entry name" value="Hexokinase_1"/>
    <property type="match status" value="1"/>
</dbReference>
<organism evidence="14 15">
    <name type="scientific">Channa striata</name>
    <name type="common">Snakehead murrel</name>
    <name type="synonym">Ophicephalus striatus</name>
    <dbReference type="NCBI Taxonomy" id="64152"/>
    <lineage>
        <taxon>Eukaryota</taxon>
        <taxon>Metazoa</taxon>
        <taxon>Chordata</taxon>
        <taxon>Craniata</taxon>
        <taxon>Vertebrata</taxon>
        <taxon>Euteleostomi</taxon>
        <taxon>Actinopterygii</taxon>
        <taxon>Neopterygii</taxon>
        <taxon>Teleostei</taxon>
        <taxon>Neoteleostei</taxon>
        <taxon>Acanthomorphata</taxon>
        <taxon>Anabantaria</taxon>
        <taxon>Anabantiformes</taxon>
        <taxon>Channoidei</taxon>
        <taxon>Channidae</taxon>
        <taxon>Channa</taxon>
    </lineage>
</organism>
<name>A0AA88SWE4_CHASR</name>
<comment type="catalytic activity">
    <reaction evidence="9">
        <text>D-glucose + ATP = D-glucose 6-phosphate + ADP + H(+)</text>
        <dbReference type="Rhea" id="RHEA:17825"/>
        <dbReference type="ChEBI" id="CHEBI:4167"/>
        <dbReference type="ChEBI" id="CHEBI:15378"/>
        <dbReference type="ChEBI" id="CHEBI:30616"/>
        <dbReference type="ChEBI" id="CHEBI:61548"/>
        <dbReference type="ChEBI" id="CHEBI:456216"/>
        <dbReference type="EC" id="2.7.1.1"/>
    </reaction>
    <physiologicalReaction direction="left-to-right" evidence="9">
        <dbReference type="Rhea" id="RHEA:17826"/>
    </physiologicalReaction>
</comment>
<comment type="caution">
    <text evidence="14">The sequence shown here is derived from an EMBL/GenBank/DDBJ whole genome shotgun (WGS) entry which is preliminary data.</text>
</comment>
<dbReference type="EC" id="2.7.1.-" evidence="10"/>
<evidence type="ECO:0000256" key="11">
    <source>
        <dbReference type="SAM" id="MobiDB-lite"/>
    </source>
</evidence>
<accession>A0AA88SWE4</accession>
<evidence type="ECO:0000256" key="7">
    <source>
        <dbReference type="ARBA" id="ARBA00022840"/>
    </source>
</evidence>
<evidence type="ECO:0000256" key="3">
    <source>
        <dbReference type="ARBA" id="ARBA00009225"/>
    </source>
</evidence>
<dbReference type="PANTHER" id="PTHR19443:SF28">
    <property type="entry name" value="HEXOKINASE HKDC1"/>
    <property type="match status" value="1"/>
</dbReference>
<evidence type="ECO:0000259" key="12">
    <source>
        <dbReference type="Pfam" id="PF00349"/>
    </source>
</evidence>
<evidence type="ECO:0000256" key="6">
    <source>
        <dbReference type="ARBA" id="ARBA00022777"/>
    </source>
</evidence>
<dbReference type="PANTHER" id="PTHR19443">
    <property type="entry name" value="HEXOKINASE"/>
    <property type="match status" value="1"/>
</dbReference>
<dbReference type="GO" id="GO:0008865">
    <property type="term" value="F:fructokinase activity"/>
    <property type="evidence" value="ECO:0007669"/>
    <property type="project" value="TreeGrafter"/>
</dbReference>
<dbReference type="GO" id="GO:0005536">
    <property type="term" value="F:D-glucose binding"/>
    <property type="evidence" value="ECO:0007669"/>
    <property type="project" value="InterPro"/>
</dbReference>
<keyword evidence="7 10" id="KW-0067">ATP-binding</keyword>
<gene>
    <name evidence="14" type="ORF">Q5P01_006822</name>
</gene>
<dbReference type="AlphaFoldDB" id="A0AA88SWE4"/>
<dbReference type="GO" id="GO:0001678">
    <property type="term" value="P:intracellular glucose homeostasis"/>
    <property type="evidence" value="ECO:0007669"/>
    <property type="project" value="InterPro"/>
</dbReference>